<dbReference type="Gene3D" id="2.130.10.10">
    <property type="entry name" value="YVTN repeat-like/Quinoprotein amine dehydrogenase"/>
    <property type="match status" value="1"/>
</dbReference>
<keyword evidence="1 3" id="KW-0853">WD repeat</keyword>
<dbReference type="PROSITE" id="PS50294">
    <property type="entry name" value="WD_REPEATS_REGION"/>
    <property type="match status" value="1"/>
</dbReference>
<reference evidence="4" key="1">
    <citation type="submission" date="2023-06" db="EMBL/GenBank/DDBJ databases">
        <authorList>
            <consortium name="Lawrence Berkeley National Laboratory"/>
            <person name="Ahrendt S."/>
            <person name="Sahu N."/>
            <person name="Indic B."/>
            <person name="Wong-Bajracharya J."/>
            <person name="Merenyi Z."/>
            <person name="Ke H.-M."/>
            <person name="Monk M."/>
            <person name="Kocsube S."/>
            <person name="Drula E."/>
            <person name="Lipzen A."/>
            <person name="Balint B."/>
            <person name="Henrissat B."/>
            <person name="Andreopoulos B."/>
            <person name="Martin F.M."/>
            <person name="Harder C.B."/>
            <person name="Rigling D."/>
            <person name="Ford K.L."/>
            <person name="Foster G.D."/>
            <person name="Pangilinan J."/>
            <person name="Papanicolaou A."/>
            <person name="Barry K."/>
            <person name="LaButti K."/>
            <person name="Viragh M."/>
            <person name="Koriabine M."/>
            <person name="Yan M."/>
            <person name="Riley R."/>
            <person name="Champramary S."/>
            <person name="Plett K.L."/>
            <person name="Tsai I.J."/>
            <person name="Slot J."/>
            <person name="Sipos G."/>
            <person name="Plett J."/>
            <person name="Nagy L.G."/>
            <person name="Grigoriev I.V."/>
        </authorList>
    </citation>
    <scope>NUCLEOTIDE SEQUENCE</scope>
    <source>
        <strain evidence="4">HWK02</strain>
    </source>
</reference>
<dbReference type="PROSITE" id="PS50082">
    <property type="entry name" value="WD_REPEATS_2"/>
    <property type="match status" value="1"/>
</dbReference>
<name>A0AA39PSP6_9AGAR</name>
<evidence type="ECO:0000256" key="2">
    <source>
        <dbReference type="ARBA" id="ARBA00022737"/>
    </source>
</evidence>
<dbReference type="InterPro" id="IPR001680">
    <property type="entry name" value="WD40_rpt"/>
</dbReference>
<evidence type="ECO:0000256" key="3">
    <source>
        <dbReference type="PROSITE-ProRule" id="PRU00221"/>
    </source>
</evidence>
<dbReference type="EMBL" id="JAUEPU010000036">
    <property type="protein sequence ID" value="KAK0489828.1"/>
    <property type="molecule type" value="Genomic_DNA"/>
</dbReference>
<keyword evidence="5" id="KW-1185">Reference proteome</keyword>
<comment type="caution">
    <text evidence="4">The sequence shown here is derived from an EMBL/GenBank/DDBJ whole genome shotgun (WGS) entry which is preliminary data.</text>
</comment>
<organism evidence="4 5">
    <name type="scientific">Armillaria luteobubalina</name>
    <dbReference type="NCBI Taxonomy" id="153913"/>
    <lineage>
        <taxon>Eukaryota</taxon>
        <taxon>Fungi</taxon>
        <taxon>Dikarya</taxon>
        <taxon>Basidiomycota</taxon>
        <taxon>Agaricomycotina</taxon>
        <taxon>Agaricomycetes</taxon>
        <taxon>Agaricomycetidae</taxon>
        <taxon>Agaricales</taxon>
        <taxon>Marasmiineae</taxon>
        <taxon>Physalacriaceae</taxon>
        <taxon>Armillaria</taxon>
    </lineage>
</organism>
<feature type="repeat" description="WD" evidence="3">
    <location>
        <begin position="92"/>
        <end position="135"/>
    </location>
</feature>
<evidence type="ECO:0000313" key="5">
    <source>
        <dbReference type="Proteomes" id="UP001175228"/>
    </source>
</evidence>
<keyword evidence="2" id="KW-0677">Repeat</keyword>
<accession>A0AA39PSP6</accession>
<dbReference type="PRINTS" id="PR00320">
    <property type="entry name" value="GPROTEINBRPT"/>
</dbReference>
<protein>
    <submittedName>
        <fullName evidence="4">Poly(A)+ RNA export protein</fullName>
    </submittedName>
</protein>
<dbReference type="PANTHER" id="PTHR10971">
    <property type="entry name" value="MRNA EXPORT FACTOR AND BUB3"/>
    <property type="match status" value="1"/>
</dbReference>
<dbReference type="Proteomes" id="UP001175228">
    <property type="component" value="Unassembled WGS sequence"/>
</dbReference>
<gene>
    <name evidence="4" type="ORF">EDD18DRAFT_1311181</name>
</gene>
<dbReference type="Pfam" id="PF00400">
    <property type="entry name" value="WD40"/>
    <property type="match status" value="4"/>
</dbReference>
<dbReference type="AlphaFoldDB" id="A0AA39PSP6"/>
<dbReference type="SUPFAM" id="SSF50978">
    <property type="entry name" value="WD40 repeat-like"/>
    <property type="match status" value="1"/>
</dbReference>
<dbReference type="InterPro" id="IPR036322">
    <property type="entry name" value="WD40_repeat_dom_sf"/>
</dbReference>
<proteinExistence type="predicted"/>
<dbReference type="InterPro" id="IPR020472">
    <property type="entry name" value="WD40_PAC1"/>
</dbReference>
<dbReference type="InterPro" id="IPR015943">
    <property type="entry name" value="WD40/YVTN_repeat-like_dom_sf"/>
</dbReference>
<evidence type="ECO:0000256" key="1">
    <source>
        <dbReference type="ARBA" id="ARBA00022574"/>
    </source>
</evidence>
<dbReference type="SMART" id="SM00320">
    <property type="entry name" value="WD40"/>
    <property type="match status" value="4"/>
</dbReference>
<evidence type="ECO:0000313" key="4">
    <source>
        <dbReference type="EMBL" id="KAK0489828.1"/>
    </source>
</evidence>
<sequence>MDDSEVCHPFSDSISSICFSPKHNYLAAGSWDGTVAIYAARSLSDSKLETTYHHQGPVLSVCWSQDGSKVLSSGANNVALVLDAESGCVSLFARHEKPVKAVRSFENSHQNIFVTGSWDKTVKVWDARTEGPVAMISIPERCYALDVRYPFMALGMASPQLQTFDLRRPTSSLKTITTRLNFPPRSVACFTSGPGFAAWNNYSFKCHRGSQGTVYAVNDIVHHPVHGTLATCGSDGIISFWDQHSRIPLGADYPGPIPCTSFNWNGTLLAYACFLRLVPRSSLG</sequence>